<dbReference type="AlphaFoldDB" id="A0A6A5DW55"/>
<comment type="caution">
    <text evidence="2">The sequence shown here is derived from an EMBL/GenBank/DDBJ whole genome shotgun (WGS) entry which is preliminary data.</text>
</comment>
<protein>
    <submittedName>
        <fullName evidence="2">Uncharacterized protein</fullName>
    </submittedName>
</protein>
<dbReference type="Proteomes" id="UP000465112">
    <property type="component" value="Chromosome 16"/>
</dbReference>
<dbReference type="OrthoDB" id="8924994at2759"/>
<feature type="region of interest" description="Disordered" evidence="1">
    <location>
        <begin position="911"/>
        <end position="931"/>
    </location>
</feature>
<organism evidence="2 3">
    <name type="scientific">Perca fluviatilis</name>
    <name type="common">European perch</name>
    <dbReference type="NCBI Taxonomy" id="8168"/>
    <lineage>
        <taxon>Eukaryota</taxon>
        <taxon>Metazoa</taxon>
        <taxon>Chordata</taxon>
        <taxon>Craniata</taxon>
        <taxon>Vertebrata</taxon>
        <taxon>Euteleostomi</taxon>
        <taxon>Actinopterygii</taxon>
        <taxon>Neopterygii</taxon>
        <taxon>Teleostei</taxon>
        <taxon>Neoteleostei</taxon>
        <taxon>Acanthomorphata</taxon>
        <taxon>Eupercaria</taxon>
        <taxon>Perciformes</taxon>
        <taxon>Percoidei</taxon>
        <taxon>Percidae</taxon>
        <taxon>Percinae</taxon>
        <taxon>Perca</taxon>
    </lineage>
</organism>
<dbReference type="EMBL" id="VHII01000016">
    <property type="protein sequence ID" value="KAF1378801.1"/>
    <property type="molecule type" value="Genomic_DNA"/>
</dbReference>
<feature type="compositionally biased region" description="Polar residues" evidence="1">
    <location>
        <begin position="529"/>
        <end position="539"/>
    </location>
</feature>
<feature type="compositionally biased region" description="Polar residues" evidence="1">
    <location>
        <begin position="914"/>
        <end position="931"/>
    </location>
</feature>
<evidence type="ECO:0000256" key="1">
    <source>
        <dbReference type="SAM" id="MobiDB-lite"/>
    </source>
</evidence>
<feature type="region of interest" description="Disordered" evidence="1">
    <location>
        <begin position="529"/>
        <end position="563"/>
    </location>
</feature>
<name>A0A6A5DW55_PERFL</name>
<dbReference type="Pfam" id="PF15265">
    <property type="entry name" value="FAM196"/>
    <property type="match status" value="1"/>
</dbReference>
<feature type="region of interest" description="Disordered" evidence="1">
    <location>
        <begin position="951"/>
        <end position="975"/>
    </location>
</feature>
<dbReference type="PANTHER" id="PTHR28682">
    <property type="entry name" value="INHIBITORY SYNAPTIC FACTOR 2A-RELATED"/>
    <property type="match status" value="1"/>
</dbReference>
<feature type="compositionally biased region" description="Polar residues" evidence="1">
    <location>
        <begin position="952"/>
        <end position="975"/>
    </location>
</feature>
<feature type="compositionally biased region" description="Polar residues" evidence="1">
    <location>
        <begin position="708"/>
        <end position="721"/>
    </location>
</feature>
<evidence type="ECO:0000313" key="3">
    <source>
        <dbReference type="Proteomes" id="UP000465112"/>
    </source>
</evidence>
<feature type="compositionally biased region" description="Polar residues" evidence="1">
    <location>
        <begin position="747"/>
        <end position="802"/>
    </location>
</feature>
<proteinExistence type="predicted"/>
<dbReference type="PANTHER" id="PTHR28682:SF2">
    <property type="entry name" value="PROTEIN INSYN2B"/>
    <property type="match status" value="1"/>
</dbReference>
<feature type="region of interest" description="Disordered" evidence="1">
    <location>
        <begin position="640"/>
        <end position="670"/>
    </location>
</feature>
<gene>
    <name evidence="2" type="ORF">PFLUV_G00194280</name>
</gene>
<reference evidence="2 3" key="1">
    <citation type="submission" date="2019-06" db="EMBL/GenBank/DDBJ databases">
        <title>A chromosome-scale genome assembly of the European perch, Perca fluviatilis.</title>
        <authorList>
            <person name="Roques C."/>
            <person name="Zahm M."/>
            <person name="Cabau C."/>
            <person name="Klopp C."/>
            <person name="Bouchez O."/>
            <person name="Donnadieu C."/>
            <person name="Kuhl H."/>
            <person name="Gislard M."/>
            <person name="Guendouz S."/>
            <person name="Journot L."/>
            <person name="Haffray P."/>
            <person name="Bestin A."/>
            <person name="Morvezen R."/>
            <person name="Feron R."/>
            <person name="Wen M."/>
            <person name="Jouanno E."/>
            <person name="Herpin A."/>
            <person name="Schartl M."/>
            <person name="Postlethwait J."/>
            <person name="Schaerlinger B."/>
            <person name="Chardard D."/>
            <person name="Lecocq T."/>
            <person name="Poncet C."/>
            <person name="Jaffrelo L."/>
            <person name="Lampietro C."/>
            <person name="Guiguen Y."/>
        </authorList>
    </citation>
    <scope>NUCLEOTIDE SEQUENCE [LARGE SCALE GENOMIC DNA]</scope>
    <source>
        <tissue evidence="2">Blood</tissue>
    </source>
</reference>
<accession>A0A6A5DW55</accession>
<feature type="region of interest" description="Disordered" evidence="1">
    <location>
        <begin position="708"/>
        <end position="811"/>
    </location>
</feature>
<keyword evidence="3" id="KW-1185">Reference proteome</keyword>
<sequence length="1198" mass="129759">MGRRAADLTTPVPVLGVPALFGVRGWRTTGGDRTGGVLLQTWGPQCSVGVQTSPGISRPSAQHGGQLTDTLSTPSNIITQTSNSYITKETEYKDISLLTKSDKEKRAILKQKSGESRTKKEVTFKALGGEASKDVAFSQRNSCGTYCYARAIKTNPHFAGNITNVRPKLKSAARYTNGSVVDSEAIGGISVHNDEAEPVKNANSHVRDQTRLQGHYAERCGKTLLLSAARPFGMPQKICSHCGGRQSTTTGLVTLGEKSSTTDDCLGEKPFKLTALSTTTHVQMPLIEKNLKPSHHEISESITNIDKRTHNNPQLLYFSEELKYGKTPHPSCPVHSRDNLVTLSQSHAASDATSPQPTTILHAKTITVTKATIETRQEDASIKSFAKPSQDSKIPRPTSLMLTPQMATATKPNNPHSHTYPKHLKISQHNSSQHNVPLNVCVAIHATPENALSSPSHTFIANTRTTTFNTAPMSTKNILAKVANAQHETHAARVNIAINTTDRPQMTPKSPIASLTANALDPIHKPETTAQLTSASPPHTSRDPGHTPPITASSTIDSKSPGKASLIDTVMDSAGFPTPRPTTPHRLLSTVIQHSTLNHKSNSDQTTHTSTKHKFVAPQIHQIQRNSSNSEPTLRVSTASLNATPSSVKPLDSRARLPSSAAPSHTSTYSSTLYKNKALRYSSINQRNAPPTASTSLSTLTGNQSNVCASGTTSLQSADTTQHNKDLSHNKAPRVNQSDHTQETDSRTQTGNESGVCNVFNQENSTTTPVSLSEPLNVSKNHNRGSDASTHYPQPTIIPSTESHTDKNKSSGNLINELAVHESNDHENSNLSQVTNLQNYISLIKSSSSCPQGCINTEQQRLAHYQGYTETQHEGHCATCPSVKTAQETDSNTEQFALGVSVRHANIKLKSNADKQTLPNYSTPSAKAQTNCEPTISSLENTGAHPKIKLSVHQNSDSDTSSLPQAHTSPELSFTTTVPFNSEGLPCTHTGPECNSILPSSTMHLASLARLQSCEAEAIVKLDSKFSPAPPLPCPEDTSLAHSHPAAAALLLPPSPQCCKSAALQQRLESVEASLAANKDRITTLLNIIHDLETCHSPSSGRRFYKTGQDLKNCSTCQKTACIVYSVEYDFRQQERRFLEVLNHSARGNQAFSLHLSQPLNFSLLRNVIIKSLTKSKVRSKKLCKTLFKWPPRKIQKV</sequence>
<evidence type="ECO:0000313" key="2">
    <source>
        <dbReference type="EMBL" id="KAF1378801.1"/>
    </source>
</evidence>
<dbReference type="InterPro" id="IPR029337">
    <property type="entry name" value="INSYN2"/>
</dbReference>